<dbReference type="InterPro" id="IPR036188">
    <property type="entry name" value="FAD/NAD-bd_sf"/>
</dbReference>
<organism evidence="3">
    <name type="scientific">Clostridium tyrobutyricum</name>
    <dbReference type="NCBI Taxonomy" id="1519"/>
    <lineage>
        <taxon>Bacteria</taxon>
        <taxon>Bacillati</taxon>
        <taxon>Bacillota</taxon>
        <taxon>Clostridia</taxon>
        <taxon>Eubacteriales</taxon>
        <taxon>Clostridiaceae</taxon>
        <taxon>Clostridium</taxon>
    </lineage>
</organism>
<dbReference type="GeneID" id="29420020"/>
<dbReference type="PANTHER" id="PTHR42720">
    <property type="entry name" value="GLYCEROL-3-PHOSPHATE DEHYDROGENASE"/>
    <property type="match status" value="1"/>
</dbReference>
<protein>
    <recommendedName>
        <fullName evidence="4">L-2-hydroxyglutarate oxidase LhgO</fullName>
    </recommendedName>
</protein>
<dbReference type="KEGG" id="ctyk:CTK_C23650"/>
<dbReference type="SUPFAM" id="SSF51905">
    <property type="entry name" value="FAD/NAD(P)-binding domain"/>
    <property type="match status" value="1"/>
</dbReference>
<feature type="domain" description="FAD dependent oxidoreductase" evidence="1">
    <location>
        <begin position="5"/>
        <end position="356"/>
    </location>
</feature>
<dbReference type="InterPro" id="IPR006076">
    <property type="entry name" value="FAD-dep_OxRdtase"/>
</dbReference>
<evidence type="ECO:0000313" key="3">
    <source>
        <dbReference type="EMBL" id="AIZ03728.1"/>
    </source>
</evidence>
<dbReference type="SUPFAM" id="SSF54373">
    <property type="entry name" value="FAD-linked reductases, C-terminal domain"/>
    <property type="match status" value="1"/>
</dbReference>
<proteinExistence type="predicted"/>
<gene>
    <name evidence="3" type="ORF">CTB_17780</name>
</gene>
<evidence type="ECO:0000259" key="1">
    <source>
        <dbReference type="Pfam" id="PF01266"/>
    </source>
</evidence>
<dbReference type="Gene3D" id="3.30.9.10">
    <property type="entry name" value="D-Amino Acid Oxidase, subunit A, domain 2"/>
    <property type="match status" value="1"/>
</dbReference>
<dbReference type="RefSeq" id="WP_017894861.1">
    <property type="nucleotide sequence ID" value="NZ_CALGIT010000095.1"/>
</dbReference>
<dbReference type="InterPro" id="IPR041854">
    <property type="entry name" value="BFD-like_2Fe2S-bd_dom_sf"/>
</dbReference>
<name>A0A0A7HFN0_CLOTY</name>
<dbReference type="Pfam" id="PF01266">
    <property type="entry name" value="DAO"/>
    <property type="match status" value="1"/>
</dbReference>
<evidence type="ECO:0008006" key="4">
    <source>
        <dbReference type="Google" id="ProtNLM"/>
    </source>
</evidence>
<dbReference type="InterPro" id="IPR052745">
    <property type="entry name" value="G3P_Oxidase/Oxidoreductase"/>
</dbReference>
<dbReference type="PATRIC" id="fig|1519.11.peg.2369"/>
<reference evidence="3" key="1">
    <citation type="submission" date="2014-07" db="EMBL/GenBank/DDBJ databases">
        <title>Clostridium tyrobutyricum BAS7.</title>
        <authorList>
            <person name="Kim S."/>
            <person name="Choi O."/>
            <person name="Woo H.M."/>
            <person name="Sang B.-I."/>
            <person name="Um Y."/>
        </authorList>
    </citation>
    <scope>NUCLEOTIDE SEQUENCE</scope>
    <source>
        <strain evidence="3">BAS7</strain>
    </source>
</reference>
<dbReference type="Pfam" id="PF04324">
    <property type="entry name" value="Fer2_BFD"/>
    <property type="match status" value="1"/>
</dbReference>
<dbReference type="PANTHER" id="PTHR42720:SF1">
    <property type="entry name" value="GLYCEROL 3-PHOSPHATE OXIDASE"/>
    <property type="match status" value="1"/>
</dbReference>
<dbReference type="Gene3D" id="1.10.10.1100">
    <property type="entry name" value="BFD-like [2Fe-2S]-binding domain"/>
    <property type="match status" value="1"/>
</dbReference>
<accession>A0A0A7HFN0</accession>
<dbReference type="InterPro" id="IPR007419">
    <property type="entry name" value="BFD-like_2Fe2S-bd_dom"/>
</dbReference>
<dbReference type="Gene3D" id="3.50.50.60">
    <property type="entry name" value="FAD/NAD(P)-binding domain"/>
    <property type="match status" value="1"/>
</dbReference>
<evidence type="ECO:0000259" key="2">
    <source>
        <dbReference type="Pfam" id="PF04324"/>
    </source>
</evidence>
<dbReference type="CDD" id="cd19946">
    <property type="entry name" value="GlpA-like_Fer2_BFD-like"/>
    <property type="match status" value="1"/>
</dbReference>
<feature type="domain" description="BFD-like [2Fe-2S]-binding" evidence="2">
    <location>
        <begin position="402"/>
        <end position="455"/>
    </location>
</feature>
<dbReference type="EMBL" id="KM108071">
    <property type="protein sequence ID" value="AIZ03728.1"/>
    <property type="molecule type" value="Genomic_DNA"/>
</dbReference>
<dbReference type="PROSITE" id="PS51257">
    <property type="entry name" value="PROKAR_LIPOPROTEIN"/>
    <property type="match status" value="1"/>
</dbReference>
<sequence length="480" mass="52915">MEKYDLIIIGGGIVGCAVARELSRYRLKSALLEANQDIACGTTKANGGIIHAGYDPNPSSLKGKLNVKGSLMYPKLKEELNFKYENKGSMVLGYNEKDLEFLNKLLKNGKKIGVPNLKILKSHEIKDMEPGINKDVKYALFAPTAGEVDSFEIAIAFAENAAQNGVNIYRNQKVINIKYDNHLFYINTENKEYVSNYVVNCAGLYADRIANMVGIYDYKIKPRKGELLILDKSSKAKVNRILFPIPGEHTKGIVVIPTVSGNILIGSTAEEIEDKEDTTTSAIGIDSLLNGAIKSVPSISQKDVIRTFAGSRAVTINNSNDFYIEASKVIKGFVSVAGIQSPGIASSPAIAEYVRDILANEGVELKVNDNFDPYRRDILRMSEIDNKVKDQLIKENSKYGHIICRCEQVSEGEIIDCIKRPVGATTVDGVKKRTRAGMGRCQGGFCQDRIISILSRELNKSELDILKENTGSKIIYTNLK</sequence>
<dbReference type="AlphaFoldDB" id="A0A0A7HFN0"/>